<dbReference type="SUPFAM" id="SSF51695">
    <property type="entry name" value="PLC-like phosphodiesterases"/>
    <property type="match status" value="1"/>
</dbReference>
<dbReference type="PANTHER" id="PTHR46211:SF1">
    <property type="entry name" value="GLYCEROPHOSPHODIESTER PHOSPHODIESTERASE, CYTOPLASMIC"/>
    <property type="match status" value="1"/>
</dbReference>
<proteinExistence type="predicted"/>
<dbReference type="CDD" id="cd08563">
    <property type="entry name" value="GDPD_TtGDE_like"/>
    <property type="match status" value="1"/>
</dbReference>
<dbReference type="Proteomes" id="UP001600894">
    <property type="component" value="Unassembled WGS sequence"/>
</dbReference>
<dbReference type="InterPro" id="IPR017946">
    <property type="entry name" value="PLC-like_Pdiesterase_TIM-brl"/>
</dbReference>
<reference evidence="2 3" key="1">
    <citation type="submission" date="2024-04" db="EMBL/GenBank/DDBJ databases">
        <title>Defined microbial consortia suppress multidrug-resistant proinflammatory Enterobacteriaceae via ecological control.</title>
        <authorList>
            <person name="Furuichi M."/>
            <person name="Kawaguchi T."/>
            <person name="Pust M."/>
            <person name="Yasuma K."/>
            <person name="Plichta D."/>
            <person name="Hasegawa N."/>
            <person name="Ohya T."/>
            <person name="Bhattarai S."/>
            <person name="Sasajima S."/>
            <person name="Aoto Y."/>
            <person name="Tuganbaev T."/>
            <person name="Yaginuma M."/>
            <person name="Ueda M."/>
            <person name="Okahashi N."/>
            <person name="Amafuji K."/>
            <person name="Kiridooshi Y."/>
            <person name="Sugita K."/>
            <person name="Strazar M."/>
            <person name="Skelly A."/>
            <person name="Suda W."/>
            <person name="Hattori M."/>
            <person name="Nakamoto N."/>
            <person name="Caballero S."/>
            <person name="Norman J."/>
            <person name="Olle B."/>
            <person name="Tanoue T."/>
            <person name="Arita M."/>
            <person name="Bucci V."/>
            <person name="Atarashi K."/>
            <person name="Xavier R."/>
            <person name="Honda K."/>
        </authorList>
    </citation>
    <scope>NUCLEOTIDE SEQUENCE [LARGE SCALE GENOMIC DNA]</scope>
    <source>
        <strain evidence="3">f13</strain>
    </source>
</reference>
<evidence type="ECO:0000313" key="3">
    <source>
        <dbReference type="Proteomes" id="UP001600894"/>
    </source>
</evidence>
<dbReference type="Pfam" id="PF03009">
    <property type="entry name" value="GDPD"/>
    <property type="match status" value="1"/>
</dbReference>
<protein>
    <submittedName>
        <fullName evidence="2">Glycerophosphodiester phosphodiesterase</fullName>
    </submittedName>
</protein>
<evidence type="ECO:0000313" key="2">
    <source>
        <dbReference type="EMBL" id="GAA6268990.1"/>
    </source>
</evidence>
<organism evidence="2 3">
    <name type="scientific">Enterocloster alcoholdehydrogenati</name>
    <dbReference type="NCBI Taxonomy" id="2547410"/>
    <lineage>
        <taxon>Bacteria</taxon>
        <taxon>Bacillati</taxon>
        <taxon>Bacillota</taxon>
        <taxon>Clostridia</taxon>
        <taxon>Lachnospirales</taxon>
        <taxon>Lachnospiraceae</taxon>
        <taxon>Enterocloster</taxon>
    </lineage>
</organism>
<keyword evidence="3" id="KW-1185">Reference proteome</keyword>
<sequence>MKIFAHRGYSERYPENTMLAFKKAYEAGADGIELDVQLTKEGTVVVIHDERIDRTTDGTGFVRDYTYEELSGFNAASIRSEAAAFERIPTFEEYCRWVKGTPLITNVELKTGVYYYENIEEKTLELVRRYGLADRIIFSSFNHLSVVKMKELAPEIPCGALVEKEGIGNAGFYCSRFGLEYYHPDIHGLDEAVVKECRDKGVRVNVWTVNDLEGMDRCVRWGCNGLITNDLKLPDRWRKAKGAGAEEEKNKITYL</sequence>
<name>A0ABQ0AY85_9FIRM</name>
<comment type="caution">
    <text evidence="2">The sequence shown here is derived from an EMBL/GenBank/DDBJ whole genome shotgun (WGS) entry which is preliminary data.</text>
</comment>
<evidence type="ECO:0000259" key="1">
    <source>
        <dbReference type="PROSITE" id="PS51704"/>
    </source>
</evidence>
<dbReference type="Gene3D" id="3.20.20.190">
    <property type="entry name" value="Phosphatidylinositol (PI) phosphodiesterase"/>
    <property type="match status" value="1"/>
</dbReference>
<dbReference type="InterPro" id="IPR030395">
    <property type="entry name" value="GP_PDE_dom"/>
</dbReference>
<feature type="domain" description="GP-PDE" evidence="1">
    <location>
        <begin position="1"/>
        <end position="238"/>
    </location>
</feature>
<dbReference type="PROSITE" id="PS51704">
    <property type="entry name" value="GP_PDE"/>
    <property type="match status" value="1"/>
</dbReference>
<dbReference type="PANTHER" id="PTHR46211">
    <property type="entry name" value="GLYCEROPHOSPHORYL DIESTER PHOSPHODIESTERASE"/>
    <property type="match status" value="1"/>
</dbReference>
<gene>
    <name evidence="2" type="ORF">F130042H8_20500</name>
</gene>
<dbReference type="RefSeq" id="WP_176253924.1">
    <property type="nucleotide sequence ID" value="NZ_BAABXL010000001.1"/>
</dbReference>
<accession>A0ABQ0AY85</accession>
<dbReference type="EMBL" id="BAABXL010000001">
    <property type="protein sequence ID" value="GAA6268990.1"/>
    <property type="molecule type" value="Genomic_DNA"/>
</dbReference>